<dbReference type="EMBL" id="QXGA01000527">
    <property type="protein sequence ID" value="KAE9144626.1"/>
    <property type="molecule type" value="Genomic_DNA"/>
</dbReference>
<evidence type="ECO:0000313" key="5">
    <source>
        <dbReference type="EMBL" id="KAE9197733.1"/>
    </source>
</evidence>
<evidence type="ECO:0000256" key="1">
    <source>
        <dbReference type="SAM" id="MobiDB-lite"/>
    </source>
</evidence>
<evidence type="ECO:0000313" key="2">
    <source>
        <dbReference type="EMBL" id="KAE9031556.1"/>
    </source>
</evidence>
<evidence type="ECO:0000313" key="10">
    <source>
        <dbReference type="Proteomes" id="UP000440732"/>
    </source>
</evidence>
<dbReference type="EMBL" id="QXFZ01000005">
    <property type="protein sequence ID" value="KAE9141346.1"/>
    <property type="molecule type" value="Genomic_DNA"/>
</dbReference>
<dbReference type="Proteomes" id="UP000460718">
    <property type="component" value="Unassembled WGS sequence"/>
</dbReference>
<evidence type="ECO:0000313" key="11">
    <source>
        <dbReference type="Proteomes" id="UP000441208"/>
    </source>
</evidence>
<sequence length="136" mass="14859">MHDLTFGRSKATAAAAMHQFGQTTDDAEDTQSTRSYSGDSDDEIFLDDDHFDSTGPDGAVMSDIWDFDDEGEDILDSNKLHPAICPSCPVGNSHTQNIITAFTDCKMLDGVASRTARLTSELDYDVEFPALSVMKK</sequence>
<dbReference type="EMBL" id="QXGC01001698">
    <property type="protein sequence ID" value="KAE9197733.1"/>
    <property type="molecule type" value="Genomic_DNA"/>
</dbReference>
<keyword evidence="8" id="KW-1185">Reference proteome</keyword>
<dbReference type="Proteomes" id="UP000440732">
    <property type="component" value="Unassembled WGS sequence"/>
</dbReference>
<dbReference type="EMBL" id="QXFW01000001">
    <property type="protein sequence ID" value="KAE9031556.1"/>
    <property type="molecule type" value="Genomic_DNA"/>
</dbReference>
<dbReference type="Proteomes" id="UP000437068">
    <property type="component" value="Unassembled WGS sequence"/>
</dbReference>
<evidence type="ECO:0000313" key="13">
    <source>
        <dbReference type="Proteomes" id="UP000476176"/>
    </source>
</evidence>
<evidence type="ECO:0000313" key="9">
    <source>
        <dbReference type="Proteomes" id="UP000437068"/>
    </source>
</evidence>
<evidence type="ECO:0000313" key="8">
    <source>
        <dbReference type="Proteomes" id="UP000433483"/>
    </source>
</evidence>
<feature type="compositionally biased region" description="Polar residues" evidence="1">
    <location>
        <begin position="20"/>
        <end position="38"/>
    </location>
</feature>
<protein>
    <submittedName>
        <fullName evidence="6">Uncharacterized protein</fullName>
    </submittedName>
</protein>
<accession>A0A6A3XKQ1</accession>
<feature type="region of interest" description="Disordered" evidence="1">
    <location>
        <begin position="18"/>
        <end position="43"/>
    </location>
</feature>
<proteinExistence type="predicted"/>
<comment type="caution">
    <text evidence="6">The sequence shown here is derived from an EMBL/GenBank/DDBJ whole genome shotgun (WGS) entry which is preliminary data.</text>
</comment>
<reference evidence="8 9" key="1">
    <citation type="submission" date="2018-08" db="EMBL/GenBank/DDBJ databases">
        <title>Genomic investigation of the strawberry pathogen Phytophthora fragariae indicates pathogenicity is determined by transcriptional variation in three key races.</title>
        <authorList>
            <person name="Adams T.M."/>
            <person name="Armitage A.D."/>
            <person name="Sobczyk M.K."/>
            <person name="Bates H.J."/>
            <person name="Dunwell J.M."/>
            <person name="Nellist C.F."/>
            <person name="Harrison R.J."/>
        </authorList>
    </citation>
    <scope>NUCLEOTIDE SEQUENCE [LARGE SCALE GENOMIC DNA]</scope>
    <source>
        <strain evidence="7 9">A4</strain>
        <strain evidence="5 13">BC-23</strain>
        <strain evidence="6 8">NOV-27</strain>
        <strain evidence="4 10">NOV-5</strain>
        <strain evidence="3 11">NOV-71</strain>
        <strain evidence="2 12">SCRP245</strain>
    </source>
</reference>
<evidence type="ECO:0000313" key="7">
    <source>
        <dbReference type="EMBL" id="KAE9304935.1"/>
    </source>
</evidence>
<evidence type="ECO:0000313" key="4">
    <source>
        <dbReference type="EMBL" id="KAE9144626.1"/>
    </source>
</evidence>
<evidence type="ECO:0000313" key="3">
    <source>
        <dbReference type="EMBL" id="KAE9141346.1"/>
    </source>
</evidence>
<dbReference type="Proteomes" id="UP000433483">
    <property type="component" value="Unassembled WGS sequence"/>
</dbReference>
<gene>
    <name evidence="7" type="ORF">PF001_g12828</name>
    <name evidence="5" type="ORF">PF004_g19743</name>
    <name evidence="6" type="ORF">PF005_g13862</name>
    <name evidence="4" type="ORF">PF006_g10455</name>
    <name evidence="3" type="ORF">PF007_g300</name>
    <name evidence="2" type="ORF">PF011_g3</name>
</gene>
<dbReference type="Proteomes" id="UP000476176">
    <property type="component" value="Unassembled WGS sequence"/>
</dbReference>
<evidence type="ECO:0000313" key="12">
    <source>
        <dbReference type="Proteomes" id="UP000460718"/>
    </source>
</evidence>
<name>A0A6A3XKQ1_9STRA</name>
<dbReference type="AlphaFoldDB" id="A0A6A3XKQ1"/>
<evidence type="ECO:0000313" key="6">
    <source>
        <dbReference type="EMBL" id="KAE9204268.1"/>
    </source>
</evidence>
<dbReference type="EMBL" id="QXGE01000728">
    <property type="protein sequence ID" value="KAE9304935.1"/>
    <property type="molecule type" value="Genomic_DNA"/>
</dbReference>
<organism evidence="6 8">
    <name type="scientific">Phytophthora fragariae</name>
    <dbReference type="NCBI Taxonomy" id="53985"/>
    <lineage>
        <taxon>Eukaryota</taxon>
        <taxon>Sar</taxon>
        <taxon>Stramenopiles</taxon>
        <taxon>Oomycota</taxon>
        <taxon>Peronosporomycetes</taxon>
        <taxon>Peronosporales</taxon>
        <taxon>Peronosporaceae</taxon>
        <taxon>Phytophthora</taxon>
    </lineage>
</organism>
<dbReference type="Proteomes" id="UP000441208">
    <property type="component" value="Unassembled WGS sequence"/>
</dbReference>
<dbReference type="EMBL" id="QXGB01000789">
    <property type="protein sequence ID" value="KAE9204268.1"/>
    <property type="molecule type" value="Genomic_DNA"/>
</dbReference>